<dbReference type="Proteomes" id="UP001232245">
    <property type="component" value="Unassembled WGS sequence"/>
</dbReference>
<evidence type="ECO:0000313" key="4">
    <source>
        <dbReference type="Proteomes" id="UP001232245"/>
    </source>
</evidence>
<organism evidence="3 4">
    <name type="scientific">Metabacillus niabensis</name>
    <dbReference type="NCBI Taxonomy" id="324854"/>
    <lineage>
        <taxon>Bacteria</taxon>
        <taxon>Bacillati</taxon>
        <taxon>Bacillota</taxon>
        <taxon>Bacilli</taxon>
        <taxon>Bacillales</taxon>
        <taxon>Bacillaceae</taxon>
        <taxon>Metabacillus</taxon>
    </lineage>
</organism>
<keyword evidence="2" id="KW-0812">Transmembrane</keyword>
<feature type="region of interest" description="Disordered" evidence="1">
    <location>
        <begin position="1"/>
        <end position="34"/>
    </location>
</feature>
<proteinExistence type="predicted"/>
<name>A0ABT9Z1C7_9BACI</name>
<evidence type="ECO:0000256" key="2">
    <source>
        <dbReference type="SAM" id="Phobius"/>
    </source>
</evidence>
<feature type="transmembrane region" description="Helical" evidence="2">
    <location>
        <begin position="170"/>
        <end position="188"/>
    </location>
</feature>
<feature type="transmembrane region" description="Helical" evidence="2">
    <location>
        <begin position="208"/>
        <end position="231"/>
    </location>
</feature>
<keyword evidence="2" id="KW-1133">Transmembrane helix</keyword>
<evidence type="ECO:0000256" key="1">
    <source>
        <dbReference type="SAM" id="MobiDB-lite"/>
    </source>
</evidence>
<protein>
    <submittedName>
        <fullName evidence="3">MFS family permease</fullName>
    </submittedName>
</protein>
<evidence type="ECO:0000313" key="3">
    <source>
        <dbReference type="EMBL" id="MDQ0226051.1"/>
    </source>
</evidence>
<feature type="transmembrane region" description="Helical" evidence="2">
    <location>
        <begin position="76"/>
        <end position="99"/>
    </location>
</feature>
<reference evidence="3 4" key="1">
    <citation type="submission" date="2023-07" db="EMBL/GenBank/DDBJ databases">
        <title>Genomic Encyclopedia of Type Strains, Phase IV (KMG-IV): sequencing the most valuable type-strain genomes for metagenomic binning, comparative biology and taxonomic classification.</title>
        <authorList>
            <person name="Goeker M."/>
        </authorList>
    </citation>
    <scope>NUCLEOTIDE SEQUENCE [LARGE SCALE GENOMIC DNA]</scope>
    <source>
        <strain evidence="3 4">DSM 17723</strain>
    </source>
</reference>
<keyword evidence="2" id="KW-0472">Membrane</keyword>
<feature type="transmembrane region" description="Helical" evidence="2">
    <location>
        <begin position="36"/>
        <end position="56"/>
    </location>
</feature>
<comment type="caution">
    <text evidence="3">The sequence shown here is derived from an EMBL/GenBank/DDBJ whole genome shotgun (WGS) entry which is preliminary data.</text>
</comment>
<dbReference type="RefSeq" id="WP_145581842.1">
    <property type="nucleotide sequence ID" value="NZ_CADEPK010000305.1"/>
</dbReference>
<keyword evidence="4" id="KW-1185">Reference proteome</keyword>
<feature type="transmembrane region" description="Helical" evidence="2">
    <location>
        <begin position="111"/>
        <end position="133"/>
    </location>
</feature>
<dbReference type="EMBL" id="JAUSTZ010000003">
    <property type="protein sequence ID" value="MDQ0226051.1"/>
    <property type="molecule type" value="Genomic_DNA"/>
</dbReference>
<sequence length="242" mass="27693">MKNKQREKAALQQKREREKRENRRKKKEAKRESPPNPFATIVGFLVMLILGWYFLTNHIGEDSYKYEFEPALAEPYYSWMNTISILYWVIGITCIIGVIAFERTKPLAKEILILIILLLASFGLLSTYPIALIKLNVPVLSFIYLGLILIGLAMYSYLSLTKSFGLTIKFAVVFILFTAVISIIFLFFADPTDGKYLMVTKGSVMGSFWTKLCIWVSGLGGVLFSLFNLMLKLEDIEMLIKK</sequence>
<feature type="compositionally biased region" description="Basic and acidic residues" evidence="1">
    <location>
        <begin position="1"/>
        <end position="21"/>
    </location>
</feature>
<gene>
    <name evidence="3" type="ORF">J2S02_002395</name>
</gene>
<accession>A0ABT9Z1C7</accession>
<feature type="transmembrane region" description="Helical" evidence="2">
    <location>
        <begin position="139"/>
        <end position="158"/>
    </location>
</feature>